<dbReference type="InterPro" id="IPR047804">
    <property type="entry name" value="C69_dipept_A-like"/>
</dbReference>
<dbReference type="Proteomes" id="UP000076480">
    <property type="component" value="Unassembled WGS sequence"/>
</dbReference>
<evidence type="ECO:0000256" key="4">
    <source>
        <dbReference type="ARBA" id="ARBA00022801"/>
    </source>
</evidence>
<keyword evidence="5 6" id="KW-0224">Dipeptidase</keyword>
<protein>
    <recommendedName>
        <fullName evidence="6">Dipeptidase</fullName>
        <ecNumber evidence="6">3.4.-.-</ecNumber>
    </recommendedName>
</protein>
<dbReference type="NCBIfam" id="NF033678">
    <property type="entry name" value="C69_fam_dipept"/>
    <property type="match status" value="1"/>
</dbReference>
<dbReference type="InterPro" id="IPR005322">
    <property type="entry name" value="Peptidase_C69"/>
</dbReference>
<dbReference type="RefSeq" id="WP_054759741.1">
    <property type="nucleotide sequence ID" value="NZ_JYDC01000103.1"/>
</dbReference>
<dbReference type="AlphaFoldDB" id="A0A166FWD8"/>
<dbReference type="OrthoDB" id="9764088at2"/>
<dbReference type="Gene3D" id="3.60.60.10">
    <property type="entry name" value="Penicillin V Acylase, Chain A"/>
    <property type="match status" value="1"/>
</dbReference>
<proteinExistence type="inferred from homology"/>
<name>A0A166FWD8_SECCO</name>
<evidence type="ECO:0000256" key="6">
    <source>
        <dbReference type="RuleBase" id="RU364089"/>
    </source>
</evidence>
<evidence type="ECO:0000313" key="7">
    <source>
        <dbReference type="EMBL" id="KZL35886.1"/>
    </source>
</evidence>
<dbReference type="PANTHER" id="PTHR12994">
    <property type="entry name" value="SECERNIN"/>
    <property type="match status" value="1"/>
</dbReference>
<keyword evidence="8" id="KW-1185">Reference proteome</keyword>
<accession>A0A166FWD8</accession>
<organism evidence="7 8">
    <name type="scientific">Secundilactobacillus collinoides</name>
    <name type="common">Lactobacillus collinoides</name>
    <dbReference type="NCBI Taxonomy" id="33960"/>
    <lineage>
        <taxon>Bacteria</taxon>
        <taxon>Bacillati</taxon>
        <taxon>Bacillota</taxon>
        <taxon>Bacilli</taxon>
        <taxon>Lactobacillales</taxon>
        <taxon>Lactobacillaceae</taxon>
        <taxon>Secundilactobacillus</taxon>
    </lineage>
</organism>
<dbReference type="PANTHER" id="PTHR12994:SF17">
    <property type="entry name" value="LD30995P"/>
    <property type="match status" value="1"/>
</dbReference>
<evidence type="ECO:0000313" key="8">
    <source>
        <dbReference type="Proteomes" id="UP000076480"/>
    </source>
</evidence>
<dbReference type="GO" id="GO:0070004">
    <property type="term" value="F:cysteine-type exopeptidase activity"/>
    <property type="evidence" value="ECO:0007669"/>
    <property type="project" value="InterPro"/>
</dbReference>
<dbReference type="EC" id="3.4.-.-" evidence="6"/>
<dbReference type="GO" id="GO:0006508">
    <property type="term" value="P:proteolysis"/>
    <property type="evidence" value="ECO:0007669"/>
    <property type="project" value="UniProtKB-KW"/>
</dbReference>
<evidence type="ECO:0000256" key="3">
    <source>
        <dbReference type="ARBA" id="ARBA00022670"/>
    </source>
</evidence>
<evidence type="ECO:0000256" key="1">
    <source>
        <dbReference type="ARBA" id="ARBA00001670"/>
    </source>
</evidence>
<keyword evidence="4 6" id="KW-0378">Hydrolase</keyword>
<dbReference type="PATRIC" id="fig|33960.6.peg.121"/>
<dbReference type="Pfam" id="PF03577">
    <property type="entry name" value="Peptidase_C69"/>
    <property type="match status" value="1"/>
</dbReference>
<comment type="caution">
    <text evidence="7">The sequence shown here is derived from an EMBL/GenBank/DDBJ whole genome shotgun (WGS) entry which is preliminary data.</text>
</comment>
<evidence type="ECO:0000256" key="5">
    <source>
        <dbReference type="ARBA" id="ARBA00022997"/>
    </source>
</evidence>
<comment type="similarity">
    <text evidence="2 6">Belongs to the peptidase C69 family.</text>
</comment>
<evidence type="ECO:0000256" key="2">
    <source>
        <dbReference type="ARBA" id="ARBA00007225"/>
    </source>
</evidence>
<keyword evidence="3 6" id="KW-0645">Protease</keyword>
<sequence>MTKRIKGSCTTVLVGKKASIDGSTMIARNEDGAGPLNPQKFILVKPEDQPKHYKAVLSKVEIDLPDNPLRYSSTPDATDGHGIWAAAGINSDNVAMTATETITSNSRILGVDPLVDDGIGEEDITTITLPYIHSAREGVTRLGALLERYGTYEMNAMAFSDKDEVWYFESIGGHHWAAIRIPDDAYVIAPNRLNISDYDFDSEDTLFAADLPELIDTYHLNPDLNQVNLRHIFGSATIKDTRYNNPRAWYGQKYFNPEFETDPIDQDLPFICRTDKQISVEDLKFVLSSHYQNTEYDPYGTGSEADKKKFRPIGINRNQELHILQIRNDVPAEIAGIHWLAFGPNTFNAVIPFYANINDTPEAYKNTTSNCDPANMYWLSNILALLGDSNFALYEDQENLFEENTVADCRNIQIKADKEAADESDVTAYLTDVNAKMADVAKKYANTLLGQILALGEPKMKLQFTLND</sequence>
<reference evidence="7 8" key="1">
    <citation type="submission" date="2015-02" db="EMBL/GenBank/DDBJ databases">
        <title>Draft genome sequence of Lactobacillus collinoides CUPV2371 isolated from a natural cider, the first genome sequence of a strain of this species.</title>
        <authorList>
            <person name="Puertas A.I."/>
            <person name="Spano G."/>
            <person name="Capozzi V."/>
            <person name="Lamontanara A."/>
            <person name="Orru L."/>
            <person name="Duenas M.T."/>
        </authorList>
    </citation>
    <scope>NUCLEOTIDE SEQUENCE [LARGE SCALE GENOMIC DNA]</scope>
    <source>
        <strain evidence="7 8">237</strain>
    </source>
</reference>
<dbReference type="EMBL" id="JYDC01000103">
    <property type="protein sequence ID" value="KZL35886.1"/>
    <property type="molecule type" value="Genomic_DNA"/>
</dbReference>
<gene>
    <name evidence="7" type="ORF">TY91_14850</name>
</gene>
<dbReference type="GO" id="GO:0016805">
    <property type="term" value="F:dipeptidase activity"/>
    <property type="evidence" value="ECO:0007669"/>
    <property type="project" value="UniProtKB-KW"/>
</dbReference>
<comment type="catalytic activity">
    <reaction evidence="1">
        <text>an L-aminoacyl-L-amino acid + H2O = 2 an L-alpha-amino acid</text>
        <dbReference type="Rhea" id="RHEA:48940"/>
        <dbReference type="ChEBI" id="CHEBI:15377"/>
        <dbReference type="ChEBI" id="CHEBI:59869"/>
        <dbReference type="ChEBI" id="CHEBI:77460"/>
        <dbReference type="EC" id="3.4.13.19"/>
    </reaction>
</comment>